<evidence type="ECO:0000259" key="2">
    <source>
        <dbReference type="Pfam" id="PF12638"/>
    </source>
</evidence>
<evidence type="ECO:0000313" key="3">
    <source>
        <dbReference type="EMBL" id="KAH0468000.1"/>
    </source>
</evidence>
<dbReference type="PANTHER" id="PTHR31750">
    <property type="entry name" value="PROTEIN STAY-GREEN 1, CHLOROPLASTIC-RELATED"/>
    <property type="match status" value="1"/>
</dbReference>
<dbReference type="EMBL" id="JAGFBR010000004">
    <property type="protein sequence ID" value="KAH0468000.1"/>
    <property type="molecule type" value="Genomic_DNA"/>
</dbReference>
<evidence type="ECO:0000256" key="1">
    <source>
        <dbReference type="ARBA" id="ARBA00009234"/>
    </source>
</evidence>
<evidence type="ECO:0000313" key="4">
    <source>
        <dbReference type="Proteomes" id="UP000775213"/>
    </source>
</evidence>
<organism evidence="3 4">
    <name type="scientific">Dendrobium chrysotoxum</name>
    <name type="common">Orchid</name>
    <dbReference type="NCBI Taxonomy" id="161865"/>
    <lineage>
        <taxon>Eukaryota</taxon>
        <taxon>Viridiplantae</taxon>
        <taxon>Streptophyta</taxon>
        <taxon>Embryophyta</taxon>
        <taxon>Tracheophyta</taxon>
        <taxon>Spermatophyta</taxon>
        <taxon>Magnoliopsida</taxon>
        <taxon>Liliopsida</taxon>
        <taxon>Asparagales</taxon>
        <taxon>Orchidaceae</taxon>
        <taxon>Epidendroideae</taxon>
        <taxon>Malaxideae</taxon>
        <taxon>Dendrobiinae</taxon>
        <taxon>Dendrobium</taxon>
    </lineage>
</organism>
<gene>
    <name evidence="3" type="ORF">IEQ34_003033</name>
</gene>
<dbReference type="Pfam" id="PF12638">
    <property type="entry name" value="Staygreen"/>
    <property type="match status" value="1"/>
</dbReference>
<proteinExistence type="inferred from homology"/>
<dbReference type="AlphaFoldDB" id="A0AAV7H1N3"/>
<reference evidence="3 4" key="1">
    <citation type="journal article" date="2021" name="Hortic Res">
        <title>Chromosome-scale assembly of the Dendrobium chrysotoxum genome enhances the understanding of orchid evolution.</title>
        <authorList>
            <person name="Zhang Y."/>
            <person name="Zhang G.Q."/>
            <person name="Zhang D."/>
            <person name="Liu X.D."/>
            <person name="Xu X.Y."/>
            <person name="Sun W.H."/>
            <person name="Yu X."/>
            <person name="Zhu X."/>
            <person name="Wang Z.W."/>
            <person name="Zhao X."/>
            <person name="Zhong W.Y."/>
            <person name="Chen H."/>
            <person name="Yin W.L."/>
            <person name="Huang T."/>
            <person name="Niu S.C."/>
            <person name="Liu Z.J."/>
        </authorList>
    </citation>
    <scope>NUCLEOTIDE SEQUENCE [LARGE SCALE GENOMIC DNA]</scope>
    <source>
        <strain evidence="3">Lindl</strain>
    </source>
</reference>
<dbReference type="InterPro" id="IPR024438">
    <property type="entry name" value="Staygreen"/>
</dbReference>
<dbReference type="Proteomes" id="UP000775213">
    <property type="component" value="Unassembled WGS sequence"/>
</dbReference>
<protein>
    <recommendedName>
        <fullName evidence="2">Staygreen protein domain-containing protein</fullName>
    </recommendedName>
</protein>
<comment type="similarity">
    <text evidence="1">Belongs to the staygreen family.</text>
</comment>
<dbReference type="PANTHER" id="PTHR31750:SF18">
    <property type="entry name" value="MAGNESIUM DECHELATASE SGRL, CHLOROPLASTIC"/>
    <property type="match status" value="1"/>
</dbReference>
<feature type="domain" description="Staygreen protein" evidence="2">
    <location>
        <begin position="72"/>
        <end position="225"/>
    </location>
</feature>
<accession>A0AAV7H1N3</accession>
<comment type="caution">
    <text evidence="3">The sequence shown here is derived from an EMBL/GenBank/DDBJ whole genome shotgun (WGS) entry which is preliminary data.</text>
</comment>
<keyword evidence="4" id="KW-1185">Reference proteome</keyword>
<sequence length="256" mass="28953">MVYCSSARNANVFLSFISFSSTQSRRSSSANGLGKQFLIQSYDRRYSNGCLLGASIWVFLVQAARLFGPPTRFDASKLKVMFVGDDTEKQALDAATRAYTLTHCDFTAKLTLVVSNRINNKKLRERQTTLQKDDVVAEWNIIKDELSLHVHCFISGANLFQKLAAGFRYHIFSKELPLVLQAVVHGDAVLLADQPELMDSKVWVYFHSESKEYNRIECWGPLKDAIQIVLDDIHIVLDDQVKIETLIRATKLSLSD</sequence>
<name>A0AAV7H1N3_DENCH</name>